<reference evidence="2" key="1">
    <citation type="journal article" date="2013" name="G3 (Bethesda)">
        <title>Comparative genomics of a plant-pathogenic fungus, Pyrenophora tritici-repentis, reveals transduplication and the impact of repeat elements on pathogenicity and population divergence.</title>
        <authorList>
            <person name="Manning V.A."/>
            <person name="Pandelova I."/>
            <person name="Dhillon B."/>
            <person name="Wilhelm L.J."/>
            <person name="Goodwin S.B."/>
            <person name="Berlin A.M."/>
            <person name="Figueroa M."/>
            <person name="Freitag M."/>
            <person name="Hane J.K."/>
            <person name="Henrissat B."/>
            <person name="Holman W.H."/>
            <person name="Kodira C.D."/>
            <person name="Martin J."/>
            <person name="Oliver R.P."/>
            <person name="Robbertse B."/>
            <person name="Schackwitz W."/>
            <person name="Schwartz D.C."/>
            <person name="Spatafora J.W."/>
            <person name="Turgeon B.G."/>
            <person name="Yandava C."/>
            <person name="Young S."/>
            <person name="Zhou S."/>
            <person name="Zeng Q."/>
            <person name="Grigoriev I.V."/>
            <person name="Ma L.-J."/>
            <person name="Ciuffetti L.M."/>
        </authorList>
    </citation>
    <scope>NUCLEOTIDE SEQUENCE [LARGE SCALE GENOMIC DNA]</scope>
    <source>
        <strain evidence="2">Pt-1C-BFP</strain>
    </source>
</reference>
<name>B2W5B5_PYRTR</name>
<evidence type="ECO:0000313" key="2">
    <source>
        <dbReference type="Proteomes" id="UP000001471"/>
    </source>
</evidence>
<dbReference type="HOGENOM" id="CLU_2997530_0_0_1"/>
<gene>
    <name evidence="1" type="ORF">PTRG_04815</name>
</gene>
<dbReference type="InParanoid" id="B2W5B5"/>
<sequence>MEMRPASTGSIKDTLCRSPEGQYRVVGPIDVEAEKETTIRLRALMGFAAGKKPTQHS</sequence>
<accession>B2W5B5</accession>
<dbReference type="EMBL" id="DS231618">
    <property type="protein sequence ID" value="EDU47722.1"/>
    <property type="molecule type" value="Genomic_DNA"/>
</dbReference>
<organism evidence="1 2">
    <name type="scientific">Pyrenophora tritici-repentis (strain Pt-1C-BFP)</name>
    <name type="common">Wheat tan spot fungus</name>
    <name type="synonym">Drechslera tritici-repentis</name>
    <dbReference type="NCBI Taxonomy" id="426418"/>
    <lineage>
        <taxon>Eukaryota</taxon>
        <taxon>Fungi</taxon>
        <taxon>Dikarya</taxon>
        <taxon>Ascomycota</taxon>
        <taxon>Pezizomycotina</taxon>
        <taxon>Dothideomycetes</taxon>
        <taxon>Pleosporomycetidae</taxon>
        <taxon>Pleosporales</taxon>
        <taxon>Pleosporineae</taxon>
        <taxon>Pleosporaceae</taxon>
        <taxon>Pyrenophora</taxon>
    </lineage>
</organism>
<dbReference type="AlphaFoldDB" id="B2W5B5"/>
<evidence type="ECO:0000313" key="1">
    <source>
        <dbReference type="EMBL" id="EDU47722.1"/>
    </source>
</evidence>
<proteinExistence type="predicted"/>
<dbReference type="Proteomes" id="UP000001471">
    <property type="component" value="Unassembled WGS sequence"/>
</dbReference>
<protein>
    <submittedName>
        <fullName evidence="1">Uncharacterized protein</fullName>
    </submittedName>
</protein>